<dbReference type="GO" id="GO:0050290">
    <property type="term" value="F:sphingomyelin phosphodiesterase D activity"/>
    <property type="evidence" value="ECO:0007669"/>
    <property type="project" value="InterPro"/>
</dbReference>
<dbReference type="EMBL" id="MCOG01000016">
    <property type="protein sequence ID" value="ORY78735.1"/>
    <property type="molecule type" value="Genomic_DNA"/>
</dbReference>
<organism evidence="5 6">
    <name type="scientific">Neocallimastix californiae</name>
    <dbReference type="NCBI Taxonomy" id="1754190"/>
    <lineage>
        <taxon>Eukaryota</taxon>
        <taxon>Fungi</taxon>
        <taxon>Fungi incertae sedis</taxon>
        <taxon>Chytridiomycota</taxon>
        <taxon>Chytridiomycota incertae sedis</taxon>
        <taxon>Neocallimastigomycetes</taxon>
        <taxon>Neocallimastigales</taxon>
        <taxon>Neocallimastigaceae</taxon>
        <taxon>Neocallimastix</taxon>
    </lineage>
</organism>
<keyword evidence="3" id="KW-1133">Transmembrane helix</keyword>
<keyword evidence="4" id="KW-0472">Membrane</keyword>
<dbReference type="InterPro" id="IPR024129">
    <property type="entry name" value="Sphingomy_SMPD4"/>
</dbReference>
<dbReference type="GO" id="GO:0016020">
    <property type="term" value="C:membrane"/>
    <property type="evidence" value="ECO:0007669"/>
    <property type="project" value="UniProtKB-SubCell"/>
</dbReference>
<keyword evidence="2" id="KW-0812">Transmembrane</keyword>
<reference evidence="5 6" key="1">
    <citation type="submission" date="2016-08" db="EMBL/GenBank/DDBJ databases">
        <title>A Parts List for Fungal Cellulosomes Revealed by Comparative Genomics.</title>
        <authorList>
            <consortium name="DOE Joint Genome Institute"/>
            <person name="Haitjema C.H."/>
            <person name="Gilmore S.P."/>
            <person name="Henske J.K."/>
            <person name="Solomon K.V."/>
            <person name="De Groot R."/>
            <person name="Kuo A."/>
            <person name="Mondo S.J."/>
            <person name="Salamov A.A."/>
            <person name="Labutti K."/>
            <person name="Zhao Z."/>
            <person name="Chiniquy J."/>
            <person name="Barry K."/>
            <person name="Brewer H.M."/>
            <person name="Purvine S.O."/>
            <person name="Wright A.T."/>
            <person name="Boxma B."/>
            <person name="Van Alen T."/>
            <person name="Hackstein J.H."/>
            <person name="Baker S.E."/>
            <person name="Grigoriev I.V."/>
            <person name="O'Malley M.A."/>
        </authorList>
    </citation>
    <scope>NUCLEOTIDE SEQUENCE [LARGE SCALE GENOMIC DNA]</scope>
    <source>
        <strain evidence="5 6">G1</strain>
    </source>
</reference>
<dbReference type="OrthoDB" id="10251508at2759"/>
<protein>
    <submittedName>
        <fullName evidence="5">Uncharacterized protein</fullName>
    </submittedName>
</protein>
<evidence type="ECO:0000256" key="3">
    <source>
        <dbReference type="ARBA" id="ARBA00022989"/>
    </source>
</evidence>
<dbReference type="Proteomes" id="UP000193920">
    <property type="component" value="Unassembled WGS sequence"/>
</dbReference>
<dbReference type="GO" id="GO:0046513">
    <property type="term" value="P:ceramide biosynthetic process"/>
    <property type="evidence" value="ECO:0007669"/>
    <property type="project" value="TreeGrafter"/>
</dbReference>
<dbReference type="GO" id="GO:0006685">
    <property type="term" value="P:sphingomyelin catabolic process"/>
    <property type="evidence" value="ECO:0007669"/>
    <property type="project" value="TreeGrafter"/>
</dbReference>
<evidence type="ECO:0000256" key="4">
    <source>
        <dbReference type="ARBA" id="ARBA00023136"/>
    </source>
</evidence>
<keyword evidence="6" id="KW-1185">Reference proteome</keyword>
<evidence type="ECO:0000313" key="6">
    <source>
        <dbReference type="Proteomes" id="UP000193920"/>
    </source>
</evidence>
<evidence type="ECO:0000256" key="1">
    <source>
        <dbReference type="ARBA" id="ARBA00004167"/>
    </source>
</evidence>
<dbReference type="GO" id="GO:0046475">
    <property type="term" value="P:glycerophospholipid catabolic process"/>
    <property type="evidence" value="ECO:0007669"/>
    <property type="project" value="TreeGrafter"/>
</dbReference>
<comment type="subcellular location">
    <subcellularLocation>
        <location evidence="1">Membrane</location>
        <topology evidence="1">Single-pass membrane protein</topology>
    </subcellularLocation>
</comment>
<dbReference type="PANTHER" id="PTHR12988:SF6">
    <property type="entry name" value="SPHINGOMYELIN PHOSPHODIESTERASE 4"/>
    <property type="match status" value="1"/>
</dbReference>
<evidence type="ECO:0000313" key="5">
    <source>
        <dbReference type="EMBL" id="ORY78735.1"/>
    </source>
</evidence>
<evidence type="ECO:0000256" key="2">
    <source>
        <dbReference type="ARBA" id="ARBA00022692"/>
    </source>
</evidence>
<dbReference type="PANTHER" id="PTHR12988">
    <property type="entry name" value="SPHINGOMYELIN PHOSPHODIESTERASE 4"/>
    <property type="match status" value="1"/>
</dbReference>
<comment type="caution">
    <text evidence="5">The sequence shown here is derived from an EMBL/GenBank/DDBJ whole genome shotgun (WGS) entry which is preliminary data.</text>
</comment>
<dbReference type="STRING" id="1754190.A0A1Y2F736"/>
<accession>A0A1Y2F736</accession>
<sequence length="777" mass="90964">MYELSKILSTPLPVNEFYYTIQSNFSQIWDTNERPNIIFDILPKLCSRLFGSKNYRGYFQLNLNERDESYLLNMLNPNGYIIQLLLKYYNESNCLYEILQDKLPVPVQKQFQLCDFQSLPLIYQTHLHLMESYFTTPRENFITSSQEQPAKIMFNMVEYYIFCFIFFLTVRQNNKLNSVSQFMLFSSKSENKKENNFLKSAGQYIFNDFIKPGNKTSTKNNVYGTSANISKSNLLYINLFIHYLKYFIPLESNSKVRLMSKPTKQETVRYLYNDSLRMRTLKKNSIPLTSPIGDNRSDDEKLHLKGGIMKVTPDIPHRNIFECRFINSSSSLKISEFFIDTICELWLNQNSIDDLKNSNKRTYNNPSIPQLICINQVVKHVILLLNERNNINETSLINNNNYELNNSIIQDYSYQALHSRLFLFLQLALRYLPLDSSFELTVDIWLSYIQPWGEKKKNININGDWASYIYDNYLYYSVLFMTFLSRVIHFDFSLSRINSKIPENIKKNQLDLLKKVLNVYSNQNLLKFLRETESVILSADSVQQIQGFSNNTTPSIILLQNHLIDFGYEKDYQPVFNILTEGKFETWDTLTIIIESINNAITQIQQRISPFINDELLGKFSNGINIKAIADETILLTKYVVNQFNKLNPKSREINVILNNQLESLKGILKIIENIWEIPSHISPNVLQPRDLENLNQVRPGVYAPDYSSDGKLTYEGRQQIIHGLRKCDNTNIKIKPTPRQREMIFSYEIAPLVHLTNYLSDVANQKVNIYYIDKSF</sequence>
<gene>
    <name evidence="5" type="ORF">LY90DRAFT_70724</name>
</gene>
<name>A0A1Y2F736_9FUNG</name>
<dbReference type="Pfam" id="PF14724">
    <property type="entry name" value="mit_SMPDase"/>
    <property type="match status" value="1"/>
</dbReference>
<proteinExistence type="predicted"/>
<dbReference type="AlphaFoldDB" id="A0A1Y2F736"/>